<gene>
    <name evidence="7" type="ORF">DNFV4_03455</name>
</gene>
<dbReference type="SUPFAM" id="SSF47757">
    <property type="entry name" value="Chemotaxis receptor methyltransferase CheR, N-terminal domain"/>
    <property type="match status" value="1"/>
</dbReference>
<dbReference type="InterPro" id="IPR022642">
    <property type="entry name" value="CheR_C"/>
</dbReference>
<dbReference type="PROSITE" id="PS50123">
    <property type="entry name" value="CHER"/>
    <property type="match status" value="1"/>
</dbReference>
<dbReference type="Pfam" id="PF03705">
    <property type="entry name" value="CheR_N"/>
    <property type="match status" value="1"/>
</dbReference>
<proteinExistence type="predicted"/>
<dbReference type="SUPFAM" id="SSF53335">
    <property type="entry name" value="S-adenosyl-L-methionine-dependent methyltransferases"/>
    <property type="match status" value="1"/>
</dbReference>
<keyword evidence="5" id="KW-0949">S-adenosyl-L-methionine</keyword>
<name>A0AA86N1F0_9BACT</name>
<dbReference type="InterPro" id="IPR026024">
    <property type="entry name" value="Chemotaxis_MeTrfase_CheR"/>
</dbReference>
<dbReference type="PANTHER" id="PTHR24422">
    <property type="entry name" value="CHEMOTAXIS PROTEIN METHYLTRANSFERASE"/>
    <property type="match status" value="1"/>
</dbReference>
<dbReference type="RefSeq" id="WP_289269878.1">
    <property type="nucleotide sequence ID" value="NZ_OX365700.1"/>
</dbReference>
<evidence type="ECO:0000313" key="8">
    <source>
        <dbReference type="Proteomes" id="UP001179121"/>
    </source>
</evidence>
<dbReference type="Gene3D" id="3.40.50.150">
    <property type="entry name" value="Vaccinia Virus protein VP39"/>
    <property type="match status" value="1"/>
</dbReference>
<dbReference type="EMBL" id="OX365700">
    <property type="protein sequence ID" value="CAI4033025.1"/>
    <property type="molecule type" value="Genomic_DNA"/>
</dbReference>
<evidence type="ECO:0000256" key="1">
    <source>
        <dbReference type="ARBA" id="ARBA00001541"/>
    </source>
</evidence>
<keyword evidence="4" id="KW-0808">Transferase</keyword>
<dbReference type="GO" id="GO:0008983">
    <property type="term" value="F:protein-glutamate O-methyltransferase activity"/>
    <property type="evidence" value="ECO:0007669"/>
    <property type="project" value="UniProtKB-EC"/>
</dbReference>
<comment type="catalytic activity">
    <reaction evidence="1">
        <text>L-glutamyl-[protein] + S-adenosyl-L-methionine = [protein]-L-glutamate 5-O-methyl ester + S-adenosyl-L-homocysteine</text>
        <dbReference type="Rhea" id="RHEA:24452"/>
        <dbReference type="Rhea" id="RHEA-COMP:10208"/>
        <dbReference type="Rhea" id="RHEA-COMP:10311"/>
        <dbReference type="ChEBI" id="CHEBI:29973"/>
        <dbReference type="ChEBI" id="CHEBI:57856"/>
        <dbReference type="ChEBI" id="CHEBI:59789"/>
        <dbReference type="ChEBI" id="CHEBI:82795"/>
        <dbReference type="EC" id="2.1.1.80"/>
    </reaction>
</comment>
<dbReference type="InterPro" id="IPR050903">
    <property type="entry name" value="Bact_Chemotaxis_MeTrfase"/>
</dbReference>
<evidence type="ECO:0000259" key="6">
    <source>
        <dbReference type="PROSITE" id="PS50123"/>
    </source>
</evidence>
<dbReference type="SMART" id="SM00138">
    <property type="entry name" value="MeTrc"/>
    <property type="match status" value="1"/>
</dbReference>
<dbReference type="KEGG" id="nti:DNFV4_03455"/>
<accession>A0AA86N1F0</accession>
<feature type="domain" description="CheR-type methyltransferase" evidence="6">
    <location>
        <begin position="1"/>
        <end position="272"/>
    </location>
</feature>
<dbReference type="InterPro" id="IPR000780">
    <property type="entry name" value="CheR_MeTrfase"/>
</dbReference>
<evidence type="ECO:0000256" key="2">
    <source>
        <dbReference type="ARBA" id="ARBA00012534"/>
    </source>
</evidence>
<dbReference type="InterPro" id="IPR036804">
    <property type="entry name" value="CheR_N_sf"/>
</dbReference>
<dbReference type="PANTHER" id="PTHR24422:SF26">
    <property type="entry name" value="CHEMOTAXIS PROTEIN METHYLTRANSFERASE"/>
    <property type="match status" value="1"/>
</dbReference>
<keyword evidence="8" id="KW-1185">Reference proteome</keyword>
<organism evidence="7 8">
    <name type="scientific">Nitrospira tepida</name>
    <dbReference type="NCBI Taxonomy" id="2973512"/>
    <lineage>
        <taxon>Bacteria</taxon>
        <taxon>Pseudomonadati</taxon>
        <taxon>Nitrospirota</taxon>
        <taxon>Nitrospiria</taxon>
        <taxon>Nitrospirales</taxon>
        <taxon>Nitrospiraceae</taxon>
        <taxon>Nitrospira</taxon>
    </lineage>
</organism>
<dbReference type="PRINTS" id="PR00996">
    <property type="entry name" value="CHERMTFRASE"/>
</dbReference>
<sequence length="272" mass="31716">MEYNLSDREYAQFRALIYGKSGIALGDNKKSLVISRLSKRLRDLGMPGFQAYYELVAQDPEGEEFTRMLDLISTNKTDFFREPKHFEFLREQILPEQRRSRSLRVWSSACSTGEEPYSIAMTLYDGVEEPGQWDFRILASDLSTRVLAKAASGIYDRERIRDLDAEMLRRHFLQGRGAHEGCVKIKPHLGRMISFRRLNLMDASFPIRSPLDVIFCRNVMIYFDRPTQETLIAKFHRYLRPGGYLFIGHSESLQWIRHSFLSLAPTIYRKAD</sequence>
<reference evidence="7" key="1">
    <citation type="submission" date="2022-10" db="EMBL/GenBank/DDBJ databases">
        <authorList>
            <person name="Koch H."/>
        </authorList>
    </citation>
    <scope>NUCLEOTIDE SEQUENCE</scope>
    <source>
        <strain evidence="7">DNF</strain>
    </source>
</reference>
<evidence type="ECO:0000313" key="7">
    <source>
        <dbReference type="EMBL" id="CAI4033025.1"/>
    </source>
</evidence>
<dbReference type="InterPro" id="IPR022641">
    <property type="entry name" value="CheR_N"/>
</dbReference>
<dbReference type="Proteomes" id="UP001179121">
    <property type="component" value="Chromosome"/>
</dbReference>
<dbReference type="Gene3D" id="1.10.155.10">
    <property type="entry name" value="Chemotaxis receptor methyltransferase CheR, N-terminal domain"/>
    <property type="match status" value="1"/>
</dbReference>
<evidence type="ECO:0000256" key="4">
    <source>
        <dbReference type="ARBA" id="ARBA00022679"/>
    </source>
</evidence>
<dbReference type="GO" id="GO:0032259">
    <property type="term" value="P:methylation"/>
    <property type="evidence" value="ECO:0007669"/>
    <property type="project" value="UniProtKB-KW"/>
</dbReference>
<dbReference type="EC" id="2.1.1.80" evidence="2"/>
<protein>
    <recommendedName>
        <fullName evidence="2">protein-glutamate O-methyltransferase</fullName>
        <ecNumber evidence="2">2.1.1.80</ecNumber>
    </recommendedName>
</protein>
<keyword evidence="3 7" id="KW-0489">Methyltransferase</keyword>
<dbReference type="PIRSF" id="PIRSF000410">
    <property type="entry name" value="CheR"/>
    <property type="match status" value="1"/>
</dbReference>
<dbReference type="CDD" id="cd02440">
    <property type="entry name" value="AdoMet_MTases"/>
    <property type="match status" value="1"/>
</dbReference>
<evidence type="ECO:0000256" key="3">
    <source>
        <dbReference type="ARBA" id="ARBA00022603"/>
    </source>
</evidence>
<dbReference type="Pfam" id="PF01739">
    <property type="entry name" value="CheR"/>
    <property type="match status" value="1"/>
</dbReference>
<dbReference type="AlphaFoldDB" id="A0AA86N1F0"/>
<evidence type="ECO:0000256" key="5">
    <source>
        <dbReference type="ARBA" id="ARBA00022691"/>
    </source>
</evidence>
<dbReference type="InterPro" id="IPR029063">
    <property type="entry name" value="SAM-dependent_MTases_sf"/>
</dbReference>